<comment type="caution">
    <text evidence="2">The sequence shown here is derived from an EMBL/GenBank/DDBJ whole genome shotgun (WGS) entry which is preliminary data.</text>
</comment>
<protein>
    <recommendedName>
        <fullName evidence="1">Fibrinogen C-terminal domain-containing protein</fullName>
    </recommendedName>
</protein>
<dbReference type="InterPro" id="IPR002181">
    <property type="entry name" value="Fibrinogen_a/b/g_C_dom"/>
</dbReference>
<evidence type="ECO:0000259" key="1">
    <source>
        <dbReference type="Pfam" id="PF00147"/>
    </source>
</evidence>
<dbReference type="InterPro" id="IPR036056">
    <property type="entry name" value="Fibrinogen-like_C"/>
</dbReference>
<dbReference type="InterPro" id="IPR014716">
    <property type="entry name" value="Fibrinogen_a/b/g_C_1"/>
</dbReference>
<dbReference type="AlphaFoldDB" id="A0AAD9NA82"/>
<gene>
    <name evidence="2" type="ORF">LSH36_91g06029</name>
</gene>
<organism evidence="2 3">
    <name type="scientific">Paralvinella palmiformis</name>
    <dbReference type="NCBI Taxonomy" id="53620"/>
    <lineage>
        <taxon>Eukaryota</taxon>
        <taxon>Metazoa</taxon>
        <taxon>Spiralia</taxon>
        <taxon>Lophotrochozoa</taxon>
        <taxon>Annelida</taxon>
        <taxon>Polychaeta</taxon>
        <taxon>Sedentaria</taxon>
        <taxon>Canalipalpata</taxon>
        <taxon>Terebellida</taxon>
        <taxon>Terebelliformia</taxon>
        <taxon>Alvinellidae</taxon>
        <taxon>Paralvinella</taxon>
    </lineage>
</organism>
<dbReference type="Proteomes" id="UP001208570">
    <property type="component" value="Unassembled WGS sequence"/>
</dbReference>
<accession>A0AAD9NA82</accession>
<dbReference type="Pfam" id="PF00147">
    <property type="entry name" value="Fibrinogen_C"/>
    <property type="match status" value="1"/>
</dbReference>
<name>A0AAD9NA82_9ANNE</name>
<feature type="domain" description="Fibrinogen C-terminal" evidence="1">
    <location>
        <begin position="162"/>
        <end position="244"/>
    </location>
</feature>
<dbReference type="EMBL" id="JAODUP010000091">
    <property type="protein sequence ID" value="KAK2162817.1"/>
    <property type="molecule type" value="Genomic_DNA"/>
</dbReference>
<sequence>MPRKKTILAIFIFCSIWPGLSFGYLHVRFEDLDSPFAKYMIDNVPDTCFTFKVSDNTEVPKPTQFRIKPDEHIADYVNVTLVGTNLGCGHDLHVTPLSAAETGKWTGRWTTCSLRETSMYEDKELCSYDCHCPGICEEIQILKWPTTVSDGSWSVCHTCINRADALQYHNGCMFSTGYVDNDNSTSVHIARWLNAPWWYCDRHSAILTGSYQVDSDFCPEFGFHWIFEETWYGCIQYAVMMIRPN</sequence>
<reference evidence="2" key="1">
    <citation type="journal article" date="2023" name="Mol. Biol. Evol.">
        <title>Third-Generation Sequencing Reveals the Adaptive Role of the Epigenome in Three Deep-Sea Polychaetes.</title>
        <authorList>
            <person name="Perez M."/>
            <person name="Aroh O."/>
            <person name="Sun Y."/>
            <person name="Lan Y."/>
            <person name="Juniper S.K."/>
            <person name="Young C.R."/>
            <person name="Angers B."/>
            <person name="Qian P.Y."/>
        </authorList>
    </citation>
    <scope>NUCLEOTIDE SEQUENCE</scope>
    <source>
        <strain evidence="2">P08H-3</strain>
    </source>
</reference>
<evidence type="ECO:0000313" key="3">
    <source>
        <dbReference type="Proteomes" id="UP001208570"/>
    </source>
</evidence>
<dbReference type="SUPFAM" id="SSF56496">
    <property type="entry name" value="Fibrinogen C-terminal domain-like"/>
    <property type="match status" value="1"/>
</dbReference>
<proteinExistence type="predicted"/>
<evidence type="ECO:0000313" key="2">
    <source>
        <dbReference type="EMBL" id="KAK2162817.1"/>
    </source>
</evidence>
<keyword evidence="3" id="KW-1185">Reference proteome</keyword>
<dbReference type="Gene3D" id="3.90.215.10">
    <property type="entry name" value="Gamma Fibrinogen, chain A, domain 1"/>
    <property type="match status" value="1"/>
</dbReference>